<gene>
    <name evidence="4" type="ordered locus">CPE0504</name>
</gene>
<dbReference type="STRING" id="195102.gene:10489760"/>
<keyword evidence="2" id="KW-0808">Transferase</keyword>
<dbReference type="InterPro" id="IPR029044">
    <property type="entry name" value="Nucleotide-diphossugar_trans"/>
</dbReference>
<evidence type="ECO:0000256" key="2">
    <source>
        <dbReference type="ARBA" id="ARBA00022679"/>
    </source>
</evidence>
<dbReference type="InterPro" id="IPR001173">
    <property type="entry name" value="Glyco_trans_2-like"/>
</dbReference>
<evidence type="ECO:0000256" key="1">
    <source>
        <dbReference type="ARBA" id="ARBA00022676"/>
    </source>
</evidence>
<reference evidence="4 5" key="1">
    <citation type="journal article" date="2002" name="Proc. Natl. Acad. Sci. U.S.A.">
        <title>Complete genome sequence of Clostridium perfringens, an anaerobic flesh-eater.</title>
        <authorList>
            <person name="Shimizu T."/>
            <person name="Ohtani K."/>
            <person name="Hirakawa H."/>
            <person name="Ohshima K."/>
            <person name="Yamashita A."/>
            <person name="Shiba T."/>
            <person name="Ogasawara N."/>
            <person name="Hattori M."/>
            <person name="Kuhara S."/>
            <person name="Hayashi H."/>
        </authorList>
    </citation>
    <scope>NUCLEOTIDE SEQUENCE [LARGE SCALE GENOMIC DNA]</scope>
    <source>
        <strain evidence="5">13 / Type A</strain>
    </source>
</reference>
<proteinExistence type="predicted"/>
<accession>Q8XN34</accession>
<feature type="domain" description="Glycosyltransferase 2-like" evidence="3">
    <location>
        <begin position="7"/>
        <end position="161"/>
    </location>
</feature>
<keyword evidence="1" id="KW-0328">Glycosyltransferase</keyword>
<sequence>MENVKVSIIVPAYNIESYVERCLNSLINQTYENIEIIIVDDGSTDNTLVKISDMARKDKRIKVLEQENRGSSEARKKGYEMSTGEFILFVDGDDWIRNDTIEVLLEYSNDDIDIVAFGYNEIFNENEIQKNSLLYDKNNEKIELRDTQFLREILTNNISINIWNKFIRKKFIDKNNVVFPMKMSYAEDLALLISLAAKEPNVIVIKEKLYFYFKRENSITSIISPKILETKDAMYFIKNILIENKLYNIYREEFEYCVYIHNWYFRYRIIYFGNNQYSKKLFEIWNNFNISIRNNKYFKKDEKNLDCYWRFFYLNAINNYYLGKILALIIKIKLKISKERNENKKSIN</sequence>
<evidence type="ECO:0000313" key="4">
    <source>
        <dbReference type="EMBL" id="BAB80210.1"/>
    </source>
</evidence>
<name>Q8XN34_CLOPE</name>
<dbReference type="PANTHER" id="PTHR22916:SF51">
    <property type="entry name" value="GLYCOSYLTRANSFERASE EPSH-RELATED"/>
    <property type="match status" value="1"/>
</dbReference>
<organism evidence="4 5">
    <name type="scientific">Clostridium perfringens (strain 13 / Type A)</name>
    <dbReference type="NCBI Taxonomy" id="195102"/>
    <lineage>
        <taxon>Bacteria</taxon>
        <taxon>Bacillati</taxon>
        <taxon>Bacillota</taxon>
        <taxon>Clostridia</taxon>
        <taxon>Eubacteriales</taxon>
        <taxon>Clostridiaceae</taxon>
        <taxon>Clostridium</taxon>
    </lineage>
</organism>
<dbReference type="Proteomes" id="UP000000818">
    <property type="component" value="Chromosome"/>
</dbReference>
<dbReference type="SUPFAM" id="SSF53448">
    <property type="entry name" value="Nucleotide-diphospho-sugar transferases"/>
    <property type="match status" value="1"/>
</dbReference>
<dbReference type="EMBL" id="BA000016">
    <property type="protein sequence ID" value="BAB80210.1"/>
    <property type="molecule type" value="Genomic_DNA"/>
</dbReference>
<evidence type="ECO:0000259" key="3">
    <source>
        <dbReference type="Pfam" id="PF00535"/>
    </source>
</evidence>
<evidence type="ECO:0000313" key="5">
    <source>
        <dbReference type="Proteomes" id="UP000000818"/>
    </source>
</evidence>
<dbReference type="Pfam" id="PF00535">
    <property type="entry name" value="Glycos_transf_2"/>
    <property type="match status" value="1"/>
</dbReference>
<dbReference type="Gene3D" id="3.90.550.10">
    <property type="entry name" value="Spore Coat Polysaccharide Biosynthesis Protein SpsA, Chain A"/>
    <property type="match status" value="1"/>
</dbReference>
<dbReference type="HOGENOM" id="CLU_025996_25_1_9"/>
<protein>
    <submittedName>
        <fullName evidence="4">Spore coat polysaccharide biosynthesis protein</fullName>
    </submittedName>
</protein>
<dbReference type="RefSeq" id="WP_011009861.1">
    <property type="nucleotide sequence ID" value="NC_003366.1"/>
</dbReference>
<dbReference type="CAZy" id="GT2">
    <property type="family name" value="Glycosyltransferase Family 2"/>
</dbReference>
<dbReference type="PANTHER" id="PTHR22916">
    <property type="entry name" value="GLYCOSYLTRANSFERASE"/>
    <property type="match status" value="1"/>
</dbReference>
<dbReference type="AlphaFoldDB" id="Q8XN34"/>
<dbReference type="CDD" id="cd00761">
    <property type="entry name" value="Glyco_tranf_GTA_type"/>
    <property type="match status" value="1"/>
</dbReference>
<dbReference type="KEGG" id="cpe:CPE0504"/>
<dbReference type="GO" id="GO:0016757">
    <property type="term" value="F:glycosyltransferase activity"/>
    <property type="evidence" value="ECO:0007669"/>
    <property type="project" value="UniProtKB-KW"/>
</dbReference>